<evidence type="ECO:0000313" key="3">
    <source>
        <dbReference type="Proteomes" id="UP001225134"/>
    </source>
</evidence>
<sequence length="295" mass="35194">MKGMELVKENFFNNTLPILREYDIKISAGLVGYGSECYGFDDEYSKDHDFSKQACIWLKKEDYEKYGKEINERILDEHYKKTKTVWSNDRRGVLDIDEFIFTFLGTTRGPKTDEDFLNIPEYLLSSFTNGEIFIDELGIITEVRKKVEFYPRDIRYNRIATRCMNASREGLYNYERCLKRNEMVACNQALSKFIEETIELYYLIYKKYCPYYKWYHRMLKTFDEKAANFYDRLVDSKTSSQEKLNIISMICSDIIDKLEKEEIIIRVSDYLGYYGPIIQSRIDNDIIRDLGFWSD</sequence>
<keyword evidence="3" id="KW-1185">Reference proteome</keyword>
<protein>
    <submittedName>
        <fullName evidence="2">DUF4037 domain-containing protein</fullName>
    </submittedName>
</protein>
<comment type="caution">
    <text evidence="2">The sequence shown here is derived from an EMBL/GenBank/DDBJ whole genome shotgun (WGS) entry which is preliminary data.</text>
</comment>
<dbReference type="Proteomes" id="UP001225134">
    <property type="component" value="Unassembled WGS sequence"/>
</dbReference>
<dbReference type="EMBL" id="JASSPP010000004">
    <property type="protein sequence ID" value="MDK9580518.1"/>
    <property type="molecule type" value="Genomic_DNA"/>
</dbReference>
<feature type="domain" description="DUF4037" evidence="1">
    <location>
        <begin position="116"/>
        <end position="214"/>
    </location>
</feature>
<accession>A0ABT7HJ46</accession>
<name>A0ABT7HJ46_9FUSO</name>
<evidence type="ECO:0000259" key="1">
    <source>
        <dbReference type="Pfam" id="PF13228"/>
    </source>
</evidence>
<dbReference type="Pfam" id="PF13228">
    <property type="entry name" value="DUF4037"/>
    <property type="match status" value="1"/>
</dbReference>
<gene>
    <name evidence="2" type="ORF">QQA45_03180</name>
</gene>
<dbReference type="InterPro" id="IPR025117">
    <property type="entry name" value="DUF4037"/>
</dbReference>
<organism evidence="2 3">
    <name type="scientific">Sneathia sanguinegens</name>
    <dbReference type="NCBI Taxonomy" id="40543"/>
    <lineage>
        <taxon>Bacteria</taxon>
        <taxon>Fusobacteriati</taxon>
        <taxon>Fusobacteriota</taxon>
        <taxon>Fusobacteriia</taxon>
        <taxon>Fusobacteriales</taxon>
        <taxon>Leptotrichiaceae</taxon>
        <taxon>Sneathia</taxon>
    </lineage>
</organism>
<proteinExistence type="predicted"/>
<evidence type="ECO:0000313" key="2">
    <source>
        <dbReference type="EMBL" id="MDK9580518.1"/>
    </source>
</evidence>
<reference evidence="2 3" key="1">
    <citation type="submission" date="2023-06" db="EMBL/GenBank/DDBJ databases">
        <title>Antibody response to the Sneathia vaginalis cytopathogenic toxin A during pregnancy.</title>
        <authorList>
            <person name="Mccoy Z.T."/>
            <person name="Serrano M.G."/>
            <person name="Spaine K."/>
            <person name="Edwards D.J."/>
            <person name="Buck G.A."/>
            <person name="Jefferson K."/>
        </authorList>
    </citation>
    <scope>NUCLEOTIDE SEQUENCE [LARGE SCALE GENOMIC DNA]</scope>
    <source>
        <strain evidence="2 3">CCUG 42621</strain>
    </source>
</reference>